<dbReference type="EMBL" id="JAAOYO010000003">
    <property type="protein sequence ID" value="NII41110.1"/>
    <property type="molecule type" value="Genomic_DNA"/>
</dbReference>
<feature type="chain" id="PRO_5046835897" description="Small secreted protein" evidence="2">
    <location>
        <begin position="25"/>
        <end position="171"/>
    </location>
</feature>
<feature type="signal peptide" evidence="2">
    <location>
        <begin position="1"/>
        <end position="24"/>
    </location>
</feature>
<feature type="region of interest" description="Disordered" evidence="1">
    <location>
        <begin position="28"/>
        <end position="62"/>
    </location>
</feature>
<dbReference type="Proteomes" id="UP001318300">
    <property type="component" value="Unassembled WGS sequence"/>
</dbReference>
<feature type="compositionally biased region" description="Low complexity" evidence="1">
    <location>
        <begin position="29"/>
        <end position="52"/>
    </location>
</feature>
<sequence length="171" mass="16830">MSTKHLTVLATAALAAVLLTGCSAGGTSTGTDTASQGATTGAGSNGSSSAPTKAAEASGTQSKADACQAFETKVRSAAEGLQSQAAKLQSDPAAAVAKLKELDSSIDDGVAAVSNTEVKGKAEAFQSAYGDMVTRLEAITKDPKSADLSAFQDSASAVQKAGTDFDSTCAS</sequence>
<evidence type="ECO:0000256" key="2">
    <source>
        <dbReference type="SAM" id="SignalP"/>
    </source>
</evidence>
<comment type="caution">
    <text evidence="3">The sequence shown here is derived from an EMBL/GenBank/DDBJ whole genome shotgun (WGS) entry which is preliminary data.</text>
</comment>
<keyword evidence="4" id="KW-1185">Reference proteome</keyword>
<dbReference type="RefSeq" id="WP_166780217.1">
    <property type="nucleotide sequence ID" value="NZ_JAAOYO010000003.1"/>
</dbReference>
<proteinExistence type="predicted"/>
<organism evidence="3 4">
    <name type="scientific">Curtobacterium salicis</name>
    <dbReference type="NCBI Taxonomy" id="1779862"/>
    <lineage>
        <taxon>Bacteria</taxon>
        <taxon>Bacillati</taxon>
        <taxon>Actinomycetota</taxon>
        <taxon>Actinomycetes</taxon>
        <taxon>Micrococcales</taxon>
        <taxon>Microbacteriaceae</taxon>
        <taxon>Curtobacterium</taxon>
    </lineage>
</organism>
<gene>
    <name evidence="3" type="ORF">E9228_001757</name>
</gene>
<evidence type="ECO:0000256" key="1">
    <source>
        <dbReference type="SAM" id="MobiDB-lite"/>
    </source>
</evidence>
<evidence type="ECO:0000313" key="3">
    <source>
        <dbReference type="EMBL" id="NII41110.1"/>
    </source>
</evidence>
<evidence type="ECO:0000313" key="4">
    <source>
        <dbReference type="Proteomes" id="UP001318300"/>
    </source>
</evidence>
<evidence type="ECO:0008006" key="5">
    <source>
        <dbReference type="Google" id="ProtNLM"/>
    </source>
</evidence>
<dbReference type="PROSITE" id="PS51257">
    <property type="entry name" value="PROKAR_LIPOPROTEIN"/>
    <property type="match status" value="1"/>
</dbReference>
<protein>
    <recommendedName>
        <fullName evidence="5">Small secreted protein</fullName>
    </recommendedName>
</protein>
<keyword evidence="2" id="KW-0732">Signal</keyword>
<reference evidence="3 4" key="1">
    <citation type="submission" date="2020-03" db="EMBL/GenBank/DDBJ databases">
        <title>Above-ground endophytic microbial communities from plants in different locations in the United States.</title>
        <authorList>
            <person name="Frank C."/>
        </authorList>
    </citation>
    <scope>NUCLEOTIDE SEQUENCE [LARGE SCALE GENOMIC DNA]</scope>
    <source>
        <strain evidence="3 4">WW7</strain>
    </source>
</reference>
<name>A0ABX0T6K1_9MICO</name>
<accession>A0ABX0T6K1</accession>